<dbReference type="eggNOG" id="ENOG502SGHN">
    <property type="taxonomic scope" value="Eukaryota"/>
</dbReference>
<dbReference type="GO" id="GO:0043196">
    <property type="term" value="C:varicosity"/>
    <property type="evidence" value="ECO:0007669"/>
    <property type="project" value="EnsemblMetazoa"/>
</dbReference>
<feature type="chain" id="PRO_5002819001" description="Prothoracicotropic hormone" evidence="1">
    <location>
        <begin position="18"/>
        <end position="197"/>
    </location>
</feature>
<name>B4N0T1_DROWI</name>
<evidence type="ECO:0000256" key="1">
    <source>
        <dbReference type="SAM" id="SignalP"/>
    </source>
</evidence>
<feature type="signal peptide" evidence="1">
    <location>
        <begin position="1"/>
        <end position="17"/>
    </location>
</feature>
<dbReference type="InterPro" id="IPR029034">
    <property type="entry name" value="Cystine-knot_cytokine"/>
</dbReference>
<dbReference type="InterPro" id="IPR052876">
    <property type="entry name" value="Insect_Hormone_Regulators"/>
</dbReference>
<gene>
    <name evidence="2" type="primary">Dwil\GK24630</name>
    <name evidence="2" type="ORF">Dwil_GK24630</name>
</gene>
<dbReference type="PANTHER" id="PTHR39940">
    <property type="entry name" value="PROTHORACICOTROPIC HORMONE, ISOFORM F"/>
    <property type="match status" value="1"/>
</dbReference>
<dbReference type="GO" id="GO:0046957">
    <property type="term" value="P:negative phototaxis"/>
    <property type="evidence" value="ECO:0007669"/>
    <property type="project" value="EnsemblMetazoa"/>
</dbReference>
<sequence>MAALALLFILVSYGGGGRRIAAQSYGYDEDYNSKLLLNALFGEPVQSKAESKGETETPTESESLVLPHQYYNDFYDDLMASKRNDVHSAGCDCKVTNELIDLGNLHFPRYLMNAVCESRPQNVKCTHGSNCRPLEYKVKVLASVADNPGRNTPSSLTSSWLQKGPGRGFLTSSSATASTQLWQFKTVTVTAGCFCAK</sequence>
<accession>B4N0T1</accession>
<evidence type="ECO:0000313" key="3">
    <source>
        <dbReference type="Proteomes" id="UP000007798"/>
    </source>
</evidence>
<dbReference type="Gene3D" id="2.10.90.10">
    <property type="entry name" value="Cystine-knot cytokines"/>
    <property type="match status" value="1"/>
</dbReference>
<dbReference type="Proteomes" id="UP000007798">
    <property type="component" value="Unassembled WGS sequence"/>
</dbReference>
<dbReference type="GO" id="GO:0008293">
    <property type="term" value="P:torso signaling pathway"/>
    <property type="evidence" value="ECO:0007669"/>
    <property type="project" value="EnsemblMetazoa"/>
</dbReference>
<dbReference type="HOGENOM" id="CLU_099190_0_0_1"/>
<dbReference type="PANTHER" id="PTHR39940:SF1">
    <property type="entry name" value="PROTHORACICOTROPIC HORMONE, ISOFORM F"/>
    <property type="match status" value="1"/>
</dbReference>
<dbReference type="GO" id="GO:0045998">
    <property type="term" value="P:positive regulation of ecdysteroid biosynthetic process"/>
    <property type="evidence" value="ECO:0007669"/>
    <property type="project" value="EnsemblMetazoa"/>
</dbReference>
<keyword evidence="1" id="KW-0732">Signal</keyword>
<dbReference type="OrthoDB" id="5950649at2759"/>
<keyword evidence="3" id="KW-1185">Reference proteome</keyword>
<evidence type="ECO:0000313" key="2">
    <source>
        <dbReference type="EMBL" id="EDW77694.1"/>
    </source>
</evidence>
<evidence type="ECO:0008006" key="4">
    <source>
        <dbReference type="Google" id="ProtNLM"/>
    </source>
</evidence>
<reference evidence="2 3" key="1">
    <citation type="journal article" date="2007" name="Nature">
        <title>Evolution of genes and genomes on the Drosophila phylogeny.</title>
        <authorList>
            <consortium name="Drosophila 12 Genomes Consortium"/>
            <person name="Clark A.G."/>
            <person name="Eisen M.B."/>
            <person name="Smith D.R."/>
            <person name="Bergman C.M."/>
            <person name="Oliver B."/>
            <person name="Markow T.A."/>
            <person name="Kaufman T.C."/>
            <person name="Kellis M."/>
            <person name="Gelbart W."/>
            <person name="Iyer V.N."/>
            <person name="Pollard D.A."/>
            <person name="Sackton T.B."/>
            <person name="Larracuente A.M."/>
            <person name="Singh N.D."/>
            <person name="Abad J.P."/>
            <person name="Abt D.N."/>
            <person name="Adryan B."/>
            <person name="Aguade M."/>
            <person name="Akashi H."/>
            <person name="Anderson W.W."/>
            <person name="Aquadro C.F."/>
            <person name="Ardell D.H."/>
            <person name="Arguello R."/>
            <person name="Artieri C.G."/>
            <person name="Barbash D.A."/>
            <person name="Barker D."/>
            <person name="Barsanti P."/>
            <person name="Batterham P."/>
            <person name="Batzoglou S."/>
            <person name="Begun D."/>
            <person name="Bhutkar A."/>
            <person name="Blanco E."/>
            <person name="Bosak S.A."/>
            <person name="Bradley R.K."/>
            <person name="Brand A.D."/>
            <person name="Brent M.R."/>
            <person name="Brooks A.N."/>
            <person name="Brown R.H."/>
            <person name="Butlin R.K."/>
            <person name="Caggese C."/>
            <person name="Calvi B.R."/>
            <person name="Bernardo de Carvalho A."/>
            <person name="Caspi A."/>
            <person name="Castrezana S."/>
            <person name="Celniker S.E."/>
            <person name="Chang J.L."/>
            <person name="Chapple C."/>
            <person name="Chatterji S."/>
            <person name="Chinwalla A."/>
            <person name="Civetta A."/>
            <person name="Clifton S.W."/>
            <person name="Comeron J.M."/>
            <person name="Costello J.C."/>
            <person name="Coyne J.A."/>
            <person name="Daub J."/>
            <person name="David R.G."/>
            <person name="Delcher A.L."/>
            <person name="Delehaunty K."/>
            <person name="Do C.B."/>
            <person name="Ebling H."/>
            <person name="Edwards K."/>
            <person name="Eickbush T."/>
            <person name="Evans J.D."/>
            <person name="Filipski A."/>
            <person name="Findeiss S."/>
            <person name="Freyhult E."/>
            <person name="Fulton L."/>
            <person name="Fulton R."/>
            <person name="Garcia A.C."/>
            <person name="Gardiner A."/>
            <person name="Garfield D.A."/>
            <person name="Garvin B.E."/>
            <person name="Gibson G."/>
            <person name="Gilbert D."/>
            <person name="Gnerre S."/>
            <person name="Godfrey J."/>
            <person name="Good R."/>
            <person name="Gotea V."/>
            <person name="Gravely B."/>
            <person name="Greenberg A.J."/>
            <person name="Griffiths-Jones S."/>
            <person name="Gross S."/>
            <person name="Guigo R."/>
            <person name="Gustafson E.A."/>
            <person name="Haerty W."/>
            <person name="Hahn M.W."/>
            <person name="Halligan D.L."/>
            <person name="Halpern A.L."/>
            <person name="Halter G.M."/>
            <person name="Han M.V."/>
            <person name="Heger A."/>
            <person name="Hillier L."/>
            <person name="Hinrichs A.S."/>
            <person name="Holmes I."/>
            <person name="Hoskins R.A."/>
            <person name="Hubisz M.J."/>
            <person name="Hultmark D."/>
            <person name="Huntley M.A."/>
            <person name="Jaffe D.B."/>
            <person name="Jagadeeshan S."/>
            <person name="Jeck W.R."/>
            <person name="Johnson J."/>
            <person name="Jones C.D."/>
            <person name="Jordan W.C."/>
            <person name="Karpen G.H."/>
            <person name="Kataoka E."/>
            <person name="Keightley P.D."/>
            <person name="Kheradpour P."/>
            <person name="Kirkness E.F."/>
            <person name="Koerich L.B."/>
            <person name="Kristiansen K."/>
            <person name="Kudrna D."/>
            <person name="Kulathinal R.J."/>
            <person name="Kumar S."/>
            <person name="Kwok R."/>
            <person name="Lander E."/>
            <person name="Langley C.H."/>
            <person name="Lapoint R."/>
            <person name="Lazzaro B.P."/>
            <person name="Lee S.J."/>
            <person name="Levesque L."/>
            <person name="Li R."/>
            <person name="Lin C.F."/>
            <person name="Lin M.F."/>
            <person name="Lindblad-Toh K."/>
            <person name="Llopart A."/>
            <person name="Long M."/>
            <person name="Low L."/>
            <person name="Lozovsky E."/>
            <person name="Lu J."/>
            <person name="Luo M."/>
            <person name="Machado C.A."/>
            <person name="Makalowski W."/>
            <person name="Marzo M."/>
            <person name="Matsuda M."/>
            <person name="Matzkin L."/>
            <person name="McAllister B."/>
            <person name="McBride C.S."/>
            <person name="McKernan B."/>
            <person name="McKernan K."/>
            <person name="Mendez-Lago M."/>
            <person name="Minx P."/>
            <person name="Mollenhauer M.U."/>
            <person name="Montooth K."/>
            <person name="Mount S.M."/>
            <person name="Mu X."/>
            <person name="Myers E."/>
            <person name="Negre B."/>
            <person name="Newfeld S."/>
            <person name="Nielsen R."/>
            <person name="Noor M.A."/>
            <person name="O'Grady P."/>
            <person name="Pachter L."/>
            <person name="Papaceit M."/>
            <person name="Parisi M.J."/>
            <person name="Parisi M."/>
            <person name="Parts L."/>
            <person name="Pedersen J.S."/>
            <person name="Pesole G."/>
            <person name="Phillippy A.M."/>
            <person name="Ponting C.P."/>
            <person name="Pop M."/>
            <person name="Porcelli D."/>
            <person name="Powell J.R."/>
            <person name="Prohaska S."/>
            <person name="Pruitt K."/>
            <person name="Puig M."/>
            <person name="Quesneville H."/>
            <person name="Ram K.R."/>
            <person name="Rand D."/>
            <person name="Rasmussen M.D."/>
            <person name="Reed L.K."/>
            <person name="Reenan R."/>
            <person name="Reily A."/>
            <person name="Remington K.A."/>
            <person name="Rieger T.T."/>
            <person name="Ritchie M.G."/>
            <person name="Robin C."/>
            <person name="Rogers Y.H."/>
            <person name="Rohde C."/>
            <person name="Rozas J."/>
            <person name="Rubenfield M.J."/>
            <person name="Ruiz A."/>
            <person name="Russo S."/>
            <person name="Salzberg S.L."/>
            <person name="Sanchez-Gracia A."/>
            <person name="Saranga D.J."/>
            <person name="Sato H."/>
            <person name="Schaeffer S.W."/>
            <person name="Schatz M.C."/>
            <person name="Schlenke T."/>
            <person name="Schwartz R."/>
            <person name="Segarra C."/>
            <person name="Singh R.S."/>
            <person name="Sirot L."/>
            <person name="Sirota M."/>
            <person name="Sisneros N.B."/>
            <person name="Smith C.D."/>
            <person name="Smith T.F."/>
            <person name="Spieth J."/>
            <person name="Stage D.E."/>
            <person name="Stark A."/>
            <person name="Stephan W."/>
            <person name="Strausberg R.L."/>
            <person name="Strempel S."/>
            <person name="Sturgill D."/>
            <person name="Sutton G."/>
            <person name="Sutton G.G."/>
            <person name="Tao W."/>
            <person name="Teichmann S."/>
            <person name="Tobari Y.N."/>
            <person name="Tomimura Y."/>
            <person name="Tsolas J.M."/>
            <person name="Valente V.L."/>
            <person name="Venter E."/>
            <person name="Venter J.C."/>
            <person name="Vicario S."/>
            <person name="Vieira F.G."/>
            <person name="Vilella A.J."/>
            <person name="Villasante A."/>
            <person name="Walenz B."/>
            <person name="Wang J."/>
            <person name="Wasserman M."/>
            <person name="Watts T."/>
            <person name="Wilson D."/>
            <person name="Wilson R.K."/>
            <person name="Wing R.A."/>
            <person name="Wolfner M.F."/>
            <person name="Wong A."/>
            <person name="Wong G.K."/>
            <person name="Wu C.I."/>
            <person name="Wu G."/>
            <person name="Yamamoto D."/>
            <person name="Yang H.P."/>
            <person name="Yang S.P."/>
            <person name="Yorke J.A."/>
            <person name="Yoshida K."/>
            <person name="Zdobnov E."/>
            <person name="Zhang P."/>
            <person name="Zhang Y."/>
            <person name="Zimin A.V."/>
            <person name="Baldwin J."/>
            <person name="Abdouelleil A."/>
            <person name="Abdulkadir J."/>
            <person name="Abebe A."/>
            <person name="Abera B."/>
            <person name="Abreu J."/>
            <person name="Acer S.C."/>
            <person name="Aftuck L."/>
            <person name="Alexander A."/>
            <person name="An P."/>
            <person name="Anderson E."/>
            <person name="Anderson S."/>
            <person name="Arachi H."/>
            <person name="Azer M."/>
            <person name="Bachantsang P."/>
            <person name="Barry A."/>
            <person name="Bayul T."/>
            <person name="Berlin A."/>
            <person name="Bessette D."/>
            <person name="Bloom T."/>
            <person name="Blye J."/>
            <person name="Boguslavskiy L."/>
            <person name="Bonnet C."/>
            <person name="Boukhgalter B."/>
            <person name="Bourzgui I."/>
            <person name="Brown A."/>
            <person name="Cahill P."/>
            <person name="Channer S."/>
            <person name="Cheshatsang Y."/>
            <person name="Chuda L."/>
            <person name="Citroen M."/>
            <person name="Collymore A."/>
            <person name="Cooke P."/>
            <person name="Costello M."/>
            <person name="D'Aco K."/>
            <person name="Daza R."/>
            <person name="De Haan G."/>
            <person name="DeGray S."/>
            <person name="DeMaso C."/>
            <person name="Dhargay N."/>
            <person name="Dooley K."/>
            <person name="Dooley E."/>
            <person name="Doricent M."/>
            <person name="Dorje P."/>
            <person name="Dorjee K."/>
            <person name="Dupes A."/>
            <person name="Elong R."/>
            <person name="Falk J."/>
            <person name="Farina A."/>
            <person name="Faro S."/>
            <person name="Ferguson D."/>
            <person name="Fisher S."/>
            <person name="Foley C.D."/>
            <person name="Franke A."/>
            <person name="Friedrich D."/>
            <person name="Gadbois L."/>
            <person name="Gearin G."/>
            <person name="Gearin C.R."/>
            <person name="Giannoukos G."/>
            <person name="Goode T."/>
            <person name="Graham J."/>
            <person name="Grandbois E."/>
            <person name="Grewal S."/>
            <person name="Gyaltsen K."/>
            <person name="Hafez N."/>
            <person name="Hagos B."/>
            <person name="Hall J."/>
            <person name="Henson C."/>
            <person name="Hollinger A."/>
            <person name="Honan T."/>
            <person name="Huard M.D."/>
            <person name="Hughes L."/>
            <person name="Hurhula B."/>
            <person name="Husby M.E."/>
            <person name="Kamat A."/>
            <person name="Kanga B."/>
            <person name="Kashin S."/>
            <person name="Khazanovich D."/>
            <person name="Kisner P."/>
            <person name="Lance K."/>
            <person name="Lara M."/>
            <person name="Lee W."/>
            <person name="Lennon N."/>
            <person name="Letendre F."/>
            <person name="LeVine R."/>
            <person name="Lipovsky A."/>
            <person name="Liu X."/>
            <person name="Liu J."/>
            <person name="Liu S."/>
            <person name="Lokyitsang T."/>
            <person name="Lokyitsang Y."/>
            <person name="Lubonja R."/>
            <person name="Lui A."/>
            <person name="MacDonald P."/>
            <person name="Magnisalis V."/>
            <person name="Maru K."/>
            <person name="Matthews C."/>
            <person name="McCusker W."/>
            <person name="McDonough S."/>
            <person name="Mehta T."/>
            <person name="Meldrim J."/>
            <person name="Meneus L."/>
            <person name="Mihai O."/>
            <person name="Mihalev A."/>
            <person name="Mihova T."/>
            <person name="Mittelman R."/>
            <person name="Mlenga V."/>
            <person name="Montmayeur A."/>
            <person name="Mulrain L."/>
            <person name="Navidi A."/>
            <person name="Naylor J."/>
            <person name="Negash T."/>
            <person name="Nguyen T."/>
            <person name="Nguyen N."/>
            <person name="Nicol R."/>
            <person name="Norbu C."/>
            <person name="Norbu N."/>
            <person name="Novod N."/>
            <person name="O'Neill B."/>
            <person name="Osman S."/>
            <person name="Markiewicz E."/>
            <person name="Oyono O.L."/>
            <person name="Patti C."/>
            <person name="Phunkhang P."/>
            <person name="Pierre F."/>
            <person name="Priest M."/>
            <person name="Raghuraman S."/>
            <person name="Rege F."/>
            <person name="Reyes R."/>
            <person name="Rise C."/>
            <person name="Rogov P."/>
            <person name="Ross K."/>
            <person name="Ryan E."/>
            <person name="Settipalli S."/>
            <person name="Shea T."/>
            <person name="Sherpa N."/>
            <person name="Shi L."/>
            <person name="Shih D."/>
            <person name="Sparrow T."/>
            <person name="Spaulding J."/>
            <person name="Stalker J."/>
            <person name="Stange-Thomann N."/>
            <person name="Stavropoulos S."/>
            <person name="Stone C."/>
            <person name="Strader C."/>
            <person name="Tesfaye S."/>
            <person name="Thomson T."/>
            <person name="Thoulutsang Y."/>
            <person name="Thoulutsang D."/>
            <person name="Topham K."/>
            <person name="Topping I."/>
            <person name="Tsamla T."/>
            <person name="Vassiliev H."/>
            <person name="Vo A."/>
            <person name="Wangchuk T."/>
            <person name="Wangdi T."/>
            <person name="Weiand M."/>
            <person name="Wilkinson J."/>
            <person name="Wilson A."/>
            <person name="Yadav S."/>
            <person name="Young G."/>
            <person name="Yu Q."/>
            <person name="Zembek L."/>
            <person name="Zhong D."/>
            <person name="Zimmer A."/>
            <person name="Zwirko Z."/>
            <person name="Jaffe D.B."/>
            <person name="Alvarez P."/>
            <person name="Brockman W."/>
            <person name="Butler J."/>
            <person name="Chin C."/>
            <person name="Gnerre S."/>
            <person name="Grabherr M."/>
            <person name="Kleber M."/>
            <person name="Mauceli E."/>
            <person name="MacCallum I."/>
        </authorList>
    </citation>
    <scope>NUCLEOTIDE SEQUENCE [LARGE SCALE GENOMIC DNA]</scope>
    <source>
        <strain evidence="3">Tucson 14030-0811.24</strain>
    </source>
</reference>
<dbReference type="GO" id="GO:0018445">
    <property type="term" value="F:prothoracicotrophic hormone activity"/>
    <property type="evidence" value="ECO:0007669"/>
    <property type="project" value="EnsemblMetazoa"/>
</dbReference>
<organism evidence="2 3">
    <name type="scientific">Drosophila willistoni</name>
    <name type="common">Fruit fly</name>
    <dbReference type="NCBI Taxonomy" id="7260"/>
    <lineage>
        <taxon>Eukaryota</taxon>
        <taxon>Metazoa</taxon>
        <taxon>Ecdysozoa</taxon>
        <taxon>Arthropoda</taxon>
        <taxon>Hexapoda</taxon>
        <taxon>Insecta</taxon>
        <taxon>Pterygota</taxon>
        <taxon>Neoptera</taxon>
        <taxon>Endopterygota</taxon>
        <taxon>Diptera</taxon>
        <taxon>Brachycera</taxon>
        <taxon>Muscomorpha</taxon>
        <taxon>Ephydroidea</taxon>
        <taxon>Drosophilidae</taxon>
        <taxon>Drosophila</taxon>
        <taxon>Sophophora</taxon>
    </lineage>
</organism>
<dbReference type="InParanoid" id="B4N0T1"/>
<proteinExistence type="predicted"/>
<dbReference type="GO" id="GO:0007552">
    <property type="term" value="P:metamorphosis"/>
    <property type="evidence" value="ECO:0007669"/>
    <property type="project" value="EnsemblMetazoa"/>
</dbReference>
<dbReference type="AlphaFoldDB" id="B4N0T1"/>
<dbReference type="OMA" id="VLPHQYY"/>
<protein>
    <recommendedName>
        <fullName evidence="4">Prothoracicotropic hormone</fullName>
    </recommendedName>
</protein>
<dbReference type="PhylomeDB" id="B4N0T1"/>
<dbReference type="EMBL" id="CH963920">
    <property type="protein sequence ID" value="EDW77694.1"/>
    <property type="molecule type" value="Genomic_DNA"/>
</dbReference>
<dbReference type="SUPFAM" id="SSF57501">
    <property type="entry name" value="Cystine-knot cytokines"/>
    <property type="match status" value="1"/>
</dbReference>